<dbReference type="InterPro" id="IPR011642">
    <property type="entry name" value="Gate_dom"/>
</dbReference>
<gene>
    <name evidence="3" type="ORF">H9L42_05630</name>
</gene>
<feature type="transmembrane region" description="Helical" evidence="1">
    <location>
        <begin position="38"/>
        <end position="58"/>
    </location>
</feature>
<comment type="caution">
    <text evidence="3">The sequence shown here is derived from an EMBL/GenBank/DDBJ whole genome shotgun (WGS) entry which is preliminary data.</text>
</comment>
<sequence length="196" mass="21235">MMNYIWAAMICLGIGFACFNGTLGSFTDGLMESCTQAVEFVIGLIGIMAVWSGLMNIAEKSGLIEKIAKRVNPFMHFLFPCEKDDQTIAVMLMSFVANIFGAGNSATVFSLKAMERLDEANSHSPYASDAMCMFTAVTMSMVQLVPVTVVKIRNDLGSVDSGSIIIPSILAGLISMAASILVCKLFERKSRHVNRP</sequence>
<dbReference type="RefSeq" id="WP_187302400.1">
    <property type="nucleotide sequence ID" value="NZ_CBCTQH010000095.1"/>
</dbReference>
<feature type="transmembrane region" description="Helical" evidence="1">
    <location>
        <begin position="6"/>
        <end position="26"/>
    </location>
</feature>
<dbReference type="Pfam" id="PF07670">
    <property type="entry name" value="Gate"/>
    <property type="match status" value="1"/>
</dbReference>
<keyword evidence="1" id="KW-0812">Transmembrane</keyword>
<protein>
    <submittedName>
        <fullName evidence="3">Spore maturation protein</fullName>
    </submittedName>
</protein>
<evidence type="ECO:0000256" key="1">
    <source>
        <dbReference type="SAM" id="Phobius"/>
    </source>
</evidence>
<keyword evidence="1" id="KW-1133">Transmembrane helix</keyword>
<evidence type="ECO:0000313" key="3">
    <source>
        <dbReference type="EMBL" id="MBC6679306.1"/>
    </source>
</evidence>
<feature type="transmembrane region" description="Helical" evidence="1">
    <location>
        <begin position="164"/>
        <end position="186"/>
    </location>
</feature>
<reference evidence="3" key="1">
    <citation type="submission" date="2020-08" db="EMBL/GenBank/DDBJ databases">
        <title>Genome public.</title>
        <authorList>
            <person name="Liu C."/>
            <person name="Sun Q."/>
        </authorList>
    </citation>
    <scope>NUCLEOTIDE SEQUENCE</scope>
    <source>
        <strain evidence="3">BX12</strain>
    </source>
</reference>
<evidence type="ECO:0000259" key="2">
    <source>
        <dbReference type="Pfam" id="PF07670"/>
    </source>
</evidence>
<dbReference type="AlphaFoldDB" id="A0A923NHU5"/>
<keyword evidence="4" id="KW-1185">Reference proteome</keyword>
<keyword evidence="1" id="KW-0472">Membrane</keyword>
<dbReference type="Proteomes" id="UP000602647">
    <property type="component" value="Unassembled WGS sequence"/>
</dbReference>
<feature type="domain" description="Nucleoside transporter/FeoB GTPase Gate" evidence="2">
    <location>
        <begin position="42"/>
        <end position="152"/>
    </location>
</feature>
<evidence type="ECO:0000313" key="4">
    <source>
        <dbReference type="Proteomes" id="UP000602647"/>
    </source>
</evidence>
<dbReference type="EMBL" id="JACRYT010000003">
    <property type="protein sequence ID" value="MBC6679306.1"/>
    <property type="molecule type" value="Genomic_DNA"/>
</dbReference>
<proteinExistence type="predicted"/>
<name>A0A923NHU5_9FIRM</name>
<organism evidence="3 4">
    <name type="scientific">Zhenpiania hominis</name>
    <dbReference type="NCBI Taxonomy" id="2763644"/>
    <lineage>
        <taxon>Bacteria</taxon>
        <taxon>Bacillati</taxon>
        <taxon>Bacillota</taxon>
        <taxon>Clostridia</taxon>
        <taxon>Peptostreptococcales</taxon>
        <taxon>Anaerovoracaceae</taxon>
        <taxon>Zhenpiania</taxon>
    </lineage>
</organism>
<feature type="transmembrane region" description="Helical" evidence="1">
    <location>
        <begin position="130"/>
        <end position="152"/>
    </location>
</feature>
<feature type="transmembrane region" description="Helical" evidence="1">
    <location>
        <begin position="88"/>
        <end position="109"/>
    </location>
</feature>
<accession>A0A923NHU5</accession>